<evidence type="ECO:0000256" key="9">
    <source>
        <dbReference type="SAM" id="MobiDB-lite"/>
    </source>
</evidence>
<keyword evidence="7 8" id="KW-1160">Virus entry into host cell</keyword>
<organism evidence="10">
    <name type="scientific">Equus caballus papillomavirus IV</name>
    <dbReference type="NCBI Taxonomy" id="1176735"/>
    <lineage>
        <taxon>Viruses</taxon>
        <taxon>Monodnaviria</taxon>
        <taxon>Shotokuvirae</taxon>
        <taxon>Cossaviricota</taxon>
        <taxon>Papovaviricetes</taxon>
        <taxon>Zurhausenvirales</taxon>
        <taxon>Papillomaviridae</taxon>
    </lineage>
</organism>
<evidence type="ECO:0000256" key="5">
    <source>
        <dbReference type="ARBA" id="ARBA00022844"/>
    </source>
</evidence>
<dbReference type="InterPro" id="IPR002210">
    <property type="entry name" value="Capsid_L1_Papillomavir"/>
</dbReference>
<keyword evidence="8" id="KW-1145">T=7 icosahedral capsid protein</keyword>
<comment type="subcellular location">
    <subcellularLocation>
        <location evidence="1 8">Virion</location>
    </subcellularLocation>
</comment>
<reference evidence="10" key="1">
    <citation type="journal article" date="2013" name="Vet. Microbiol.">
        <title>Phylogenetic and structural studies of a novel equine papillomavirus identified from aural plaques.</title>
        <authorList>
            <person name="Taniwaki S.A."/>
            <person name="Magro A.J."/>
            <person name="Gorino A.C."/>
            <person name="Oliveira-Filho J.P."/>
            <person name="Fontes M.R."/>
            <person name="Borges A.S."/>
            <person name="Araujo J.P.Jr."/>
        </authorList>
    </citation>
    <scope>NUCLEOTIDE SEQUENCE</scope>
    <source>
        <strain evidence="10">BTU-1</strain>
    </source>
</reference>
<evidence type="ECO:0000256" key="4">
    <source>
        <dbReference type="ARBA" id="ARBA00022804"/>
    </source>
</evidence>
<evidence type="ECO:0000313" key="10">
    <source>
        <dbReference type="EMBL" id="AFJ00098.1"/>
    </source>
</evidence>
<dbReference type="PRINTS" id="PR00865">
    <property type="entry name" value="HPVCAPSIDL1"/>
</dbReference>
<evidence type="ECO:0000256" key="3">
    <source>
        <dbReference type="ARBA" id="ARBA00022581"/>
    </source>
</evidence>
<dbReference type="GO" id="GO:0019062">
    <property type="term" value="P:virion attachment to host cell"/>
    <property type="evidence" value="ECO:0007669"/>
    <property type="project" value="UniProtKB-UniRule"/>
</dbReference>
<evidence type="ECO:0000256" key="7">
    <source>
        <dbReference type="ARBA" id="ARBA00023296"/>
    </source>
</evidence>
<sequence length="495" mass="55610">MALWTRDNQKFYLPPAPVTKVLSTEEYVQRHAIYYHANTDRLLSVGHPYFPYKQNKIDIPKVSANQYRVFEVTLPNPNKFALPDRNIHNPEKNRLVWALRAVEVSRGQPIGVSVTGSPVFNRLHDVENPRKNEGGAGGGAEDTRVNMAFEAKQCQLLLVGCKPAYGEYWTLSRPCNGVQQQDSPPIELVSTVIEDGDMGEIGFGALDFGTLAANKADVPLDLVNAISKYPDYIKMSQDPAGDNLFFYVRRETEYARHFYTKAGTIKEAMPDSVFIKGRASSGSSNYVYGCSPSGSVVSTDTQIFNRPYWLFQAQGQNNGVCWHEKIYVTVLDNTRGTNFSISVSKDMRPVDNYQTDKFHLFLRHAEEYELSFILQLCTVALTPETVAHLHSVDPKILEEWEIGVNPQLSAAVENTYRYSSSATRCQLPPVVPEPPLNPPNYWKVDLSERLSLDLDQFPLGRRFLAQIGGGHSRKRKAPPSSATSTPSKTAKRRKR</sequence>
<feature type="compositionally biased region" description="Low complexity" evidence="9">
    <location>
        <begin position="478"/>
        <end position="488"/>
    </location>
</feature>
<evidence type="ECO:0000256" key="8">
    <source>
        <dbReference type="RuleBase" id="RU361248"/>
    </source>
</evidence>
<comment type="subunit">
    <text evidence="8">Self-assembles into homopentamers. The capsid has an icosahedral symmetry and consists of 72 capsomers, with each capsomer being a pentamer of L1. Interacts with the minor capsid protein L2; this interaction is necessary for viral genome encapsidation.</text>
</comment>
<comment type="similarity">
    <text evidence="8">Belongs to the papillomaviridae L1 protein family.</text>
</comment>
<keyword evidence="6 8" id="KW-0426">Late protein</keyword>
<dbReference type="InterPro" id="IPR011222">
    <property type="entry name" value="dsDNA_vir_gr_I_capsid"/>
</dbReference>
<evidence type="ECO:0000256" key="2">
    <source>
        <dbReference type="ARBA" id="ARBA00022561"/>
    </source>
</evidence>
<accession>I6PGM5</accession>
<dbReference type="SUPFAM" id="SSF88648">
    <property type="entry name" value="Group I dsDNA viruses"/>
    <property type="match status" value="1"/>
</dbReference>
<dbReference type="Gene3D" id="2.60.175.20">
    <property type="entry name" value="Major capsid L1 (late) superfamily, Papillomavirus"/>
    <property type="match status" value="1"/>
</dbReference>
<proteinExistence type="inferred from homology"/>
<name>I6PGM5_9PAPI</name>
<dbReference type="GO" id="GO:0005198">
    <property type="term" value="F:structural molecule activity"/>
    <property type="evidence" value="ECO:0007669"/>
    <property type="project" value="InterPro"/>
</dbReference>
<keyword evidence="5 8" id="KW-0946">Virion</keyword>
<keyword evidence="2 8" id="KW-0167">Capsid protein</keyword>
<dbReference type="Pfam" id="PF00500">
    <property type="entry name" value="Late_protein_L1"/>
    <property type="match status" value="1"/>
</dbReference>
<keyword evidence="4 8" id="KW-1161">Viral attachment to host cell</keyword>
<dbReference type="GO" id="GO:0046718">
    <property type="term" value="P:symbiont entry into host cell"/>
    <property type="evidence" value="ECO:0007669"/>
    <property type="project" value="UniProtKB-UniRule"/>
</dbReference>
<gene>
    <name evidence="8 10" type="primary">L1</name>
</gene>
<comment type="function">
    <text evidence="8">Forms an icosahedral capsid with a T=7 symmetry and a 50 nm diameter. The capsid is composed of 72 pentamers linked to each other by disulfide bonds and associated with L2 proteins. Binds to heparan sulfate proteoglycans on cell surface of basal layer keratinocytes to provide initial virion attachment. This binding mediates a conformational change in the virus capsid that facilitates efficient infection. The virion enters the host cell via endocytosis. During virus trafficking, L1 protein dissociates from the viral DNA and the genomic DNA is released to the host nucleus. The virion assembly takes place within the cell nucleus. Encapsulates the genomic DNA together with protein L2.</text>
</comment>
<dbReference type="GO" id="GO:0039620">
    <property type="term" value="C:T=7 icosahedral viral capsid"/>
    <property type="evidence" value="ECO:0007669"/>
    <property type="project" value="UniProtKB-KW"/>
</dbReference>
<evidence type="ECO:0000256" key="1">
    <source>
        <dbReference type="ARBA" id="ARBA00004328"/>
    </source>
</evidence>
<dbReference type="EMBL" id="JF939718">
    <property type="protein sequence ID" value="AFJ00098.1"/>
    <property type="molecule type" value="Genomic_DNA"/>
</dbReference>
<dbReference type="InterPro" id="IPR036973">
    <property type="entry name" value="Capsid_L1_sf_Papillomavir"/>
</dbReference>
<protein>
    <recommendedName>
        <fullName evidence="8">Major capsid protein L1</fullName>
    </recommendedName>
</protein>
<evidence type="ECO:0000256" key="6">
    <source>
        <dbReference type="ARBA" id="ARBA00022921"/>
    </source>
</evidence>
<feature type="region of interest" description="Disordered" evidence="9">
    <location>
        <begin position="468"/>
        <end position="495"/>
    </location>
</feature>
<keyword evidence="3 8" id="KW-0945">Host-virus interaction</keyword>